<evidence type="ECO:0000259" key="3">
    <source>
        <dbReference type="Pfam" id="PF14547"/>
    </source>
</evidence>
<dbReference type="GeneID" id="106752670"/>
<dbReference type="OrthoDB" id="5945655at2759"/>
<sequence length="104" mass="10597">MGSSQYLGLLLLSLSLVSVSVVRSQTCPNLSACVSVLNVVNVTVGVLPDPSCCSVFPGLSSSQAEICLRNAITTESAVAPLLGIVNLNATISTMIRSCNVTVGA</sequence>
<dbReference type="Gene3D" id="1.10.110.10">
    <property type="entry name" value="Plant lipid-transfer and hydrophobic proteins"/>
    <property type="match status" value="1"/>
</dbReference>
<dbReference type="Proteomes" id="UP000087766">
    <property type="component" value="Unplaced"/>
</dbReference>
<gene>
    <name evidence="5" type="primary">LOC106752670</name>
</gene>
<dbReference type="AlphaFoldDB" id="A0A1S3T7Z8"/>
<organism evidence="4 5">
    <name type="scientific">Vigna radiata var. radiata</name>
    <name type="common">Mung bean</name>
    <name type="synonym">Phaseolus aureus</name>
    <dbReference type="NCBI Taxonomy" id="3916"/>
    <lineage>
        <taxon>Eukaryota</taxon>
        <taxon>Viridiplantae</taxon>
        <taxon>Streptophyta</taxon>
        <taxon>Embryophyta</taxon>
        <taxon>Tracheophyta</taxon>
        <taxon>Spermatophyta</taxon>
        <taxon>Magnoliopsida</taxon>
        <taxon>eudicotyledons</taxon>
        <taxon>Gunneridae</taxon>
        <taxon>Pentapetalae</taxon>
        <taxon>rosids</taxon>
        <taxon>fabids</taxon>
        <taxon>Fabales</taxon>
        <taxon>Fabaceae</taxon>
        <taxon>Papilionoideae</taxon>
        <taxon>50 kb inversion clade</taxon>
        <taxon>NPAAA clade</taxon>
        <taxon>indigoferoid/millettioid clade</taxon>
        <taxon>Phaseoleae</taxon>
        <taxon>Vigna</taxon>
    </lineage>
</organism>
<dbReference type="RefSeq" id="XP_014489889.1">
    <property type="nucleotide sequence ID" value="XM_014634403.1"/>
</dbReference>
<keyword evidence="2" id="KW-0732">Signal</keyword>
<evidence type="ECO:0000313" key="5">
    <source>
        <dbReference type="RefSeq" id="XP_014489889.1"/>
    </source>
</evidence>
<comment type="similarity">
    <text evidence="1">Belongs to the plant LTP family. PEARLI1 subfamily.</text>
</comment>
<feature type="signal peptide" evidence="2">
    <location>
        <begin position="1"/>
        <end position="24"/>
    </location>
</feature>
<dbReference type="KEGG" id="vra:106752670"/>
<evidence type="ECO:0000256" key="1">
    <source>
        <dbReference type="ARBA" id="ARBA00008965"/>
    </source>
</evidence>
<reference evidence="5" key="1">
    <citation type="submission" date="2025-08" db="UniProtKB">
        <authorList>
            <consortium name="RefSeq"/>
        </authorList>
    </citation>
    <scope>IDENTIFICATION</scope>
    <source>
        <tissue evidence="5">Leaf</tissue>
    </source>
</reference>
<dbReference type="Pfam" id="PF14547">
    <property type="entry name" value="Hydrophob_seed"/>
    <property type="match status" value="1"/>
</dbReference>
<evidence type="ECO:0000256" key="2">
    <source>
        <dbReference type="SAM" id="SignalP"/>
    </source>
</evidence>
<evidence type="ECO:0000313" key="4">
    <source>
        <dbReference type="Proteomes" id="UP000087766"/>
    </source>
</evidence>
<dbReference type="SUPFAM" id="SSF47699">
    <property type="entry name" value="Bifunctional inhibitor/lipid-transfer protein/seed storage 2S albumin"/>
    <property type="match status" value="1"/>
</dbReference>
<accession>A0A1S3T7Z8</accession>
<dbReference type="InterPro" id="IPR036312">
    <property type="entry name" value="Bifun_inhib/LTP/seed_sf"/>
</dbReference>
<feature type="chain" id="PRO_5010346379" evidence="2">
    <location>
        <begin position="25"/>
        <end position="104"/>
    </location>
</feature>
<keyword evidence="4" id="KW-1185">Reference proteome</keyword>
<proteinExistence type="inferred from homology"/>
<name>A0A1S3T7Z8_VIGRR</name>
<protein>
    <submittedName>
        <fullName evidence="5">Lipid-binding protein AIR1</fullName>
    </submittedName>
</protein>
<feature type="domain" description="Hydrophobic seed protein" evidence="3">
    <location>
        <begin position="29"/>
        <end position="98"/>
    </location>
</feature>
<dbReference type="InterPro" id="IPR027923">
    <property type="entry name" value="Hydrophob_seed_dom"/>
</dbReference>